<dbReference type="EMBL" id="JANGBQ010000008">
    <property type="protein sequence ID" value="MCQ5082714.1"/>
    <property type="molecule type" value="Genomic_DNA"/>
</dbReference>
<reference evidence="2 4" key="1">
    <citation type="journal article" date="2019" name="Nat. Med.">
        <title>A library of human gut bacterial isolates paired with longitudinal multiomics data enables mechanistic microbiome research.</title>
        <authorList>
            <person name="Poyet M."/>
            <person name="Groussin M."/>
            <person name="Gibbons S.M."/>
            <person name="Avila-Pacheco J."/>
            <person name="Jiang X."/>
            <person name="Kearney S.M."/>
            <person name="Perrotta A.R."/>
            <person name="Berdy B."/>
            <person name="Zhao S."/>
            <person name="Lieberman T.D."/>
            <person name="Swanson P.K."/>
            <person name="Smith M."/>
            <person name="Roesemann S."/>
            <person name="Alexander J.E."/>
            <person name="Rich S.A."/>
            <person name="Livny J."/>
            <person name="Vlamakis H."/>
            <person name="Clish C."/>
            <person name="Bullock K."/>
            <person name="Deik A."/>
            <person name="Scott J."/>
            <person name="Pierce K.A."/>
            <person name="Xavier R.J."/>
            <person name="Alm E.J."/>
        </authorList>
    </citation>
    <scope>NUCLEOTIDE SEQUENCE [LARGE SCALE GENOMIC DNA]</scope>
    <source>
        <strain evidence="2 4">BIOML-A204</strain>
    </source>
</reference>
<keyword evidence="1" id="KW-0472">Membrane</keyword>
<keyword evidence="1" id="KW-0812">Transmembrane</keyword>
<name>A0A9P3ZK49_9BACT</name>
<protein>
    <submittedName>
        <fullName evidence="2">Uncharacterized protein</fullName>
    </submittedName>
</protein>
<comment type="caution">
    <text evidence="2">The sequence shown here is derived from an EMBL/GenBank/DDBJ whole genome shotgun (WGS) entry which is preliminary data.</text>
</comment>
<evidence type="ECO:0000313" key="3">
    <source>
        <dbReference type="EMBL" id="MCQ5082714.1"/>
    </source>
</evidence>
<dbReference type="EMBL" id="VVUY01000003">
    <property type="protein sequence ID" value="KAA2563170.1"/>
    <property type="molecule type" value="Genomic_DNA"/>
</dbReference>
<reference evidence="3" key="2">
    <citation type="submission" date="2022-06" db="EMBL/GenBank/DDBJ databases">
        <title>Isolation of gut microbiota from human fecal samples.</title>
        <authorList>
            <person name="Pamer E.G."/>
            <person name="Barat B."/>
            <person name="Waligurski E."/>
            <person name="Medina S."/>
            <person name="Paddock L."/>
            <person name="Mostad J."/>
        </authorList>
    </citation>
    <scope>NUCLEOTIDE SEQUENCE</scope>
    <source>
        <strain evidence="3">DFI.6.22</strain>
    </source>
</reference>
<evidence type="ECO:0000313" key="2">
    <source>
        <dbReference type="EMBL" id="KAA2563170.1"/>
    </source>
</evidence>
<proteinExistence type="predicted"/>
<dbReference type="Proteomes" id="UP000323119">
    <property type="component" value="Unassembled WGS sequence"/>
</dbReference>
<dbReference type="RefSeq" id="WP_055204314.1">
    <property type="nucleotide sequence ID" value="NZ_DAWDUM010000002.1"/>
</dbReference>
<dbReference type="Proteomes" id="UP001205035">
    <property type="component" value="Unassembled WGS sequence"/>
</dbReference>
<accession>A0A9P3ZK49</accession>
<dbReference type="AlphaFoldDB" id="A0A9P3ZK49"/>
<sequence length="135" mass="14883">MKLFESEGWKSFRLNSLAVILGVVITFGGGRLITNCQKRQDAREIVGLFKSDVLRHLDMSEGVIADFTTEMYAMRQCAAASGRGELDKVHEDTLRCALSLFFSVHGKIRSAASAARWMTRSVPGSSPEAWCLPAD</sequence>
<feature type="transmembrane region" description="Helical" evidence="1">
    <location>
        <begin position="12"/>
        <end position="33"/>
    </location>
</feature>
<evidence type="ECO:0000256" key="1">
    <source>
        <dbReference type="SAM" id="Phobius"/>
    </source>
</evidence>
<keyword evidence="1" id="KW-1133">Transmembrane helix</keyword>
<dbReference type="GeneID" id="59807271"/>
<evidence type="ECO:0000313" key="4">
    <source>
        <dbReference type="Proteomes" id="UP000323119"/>
    </source>
</evidence>
<gene>
    <name evidence="2" type="ORF">F2S36_05100</name>
    <name evidence="3" type="ORF">NE651_07385</name>
</gene>
<organism evidence="2 4">
    <name type="scientific">Alistipes onderdonkii</name>
    <dbReference type="NCBI Taxonomy" id="328813"/>
    <lineage>
        <taxon>Bacteria</taxon>
        <taxon>Pseudomonadati</taxon>
        <taxon>Bacteroidota</taxon>
        <taxon>Bacteroidia</taxon>
        <taxon>Bacteroidales</taxon>
        <taxon>Rikenellaceae</taxon>
        <taxon>Alistipes</taxon>
    </lineage>
</organism>